<dbReference type="EMBL" id="CP092622">
    <property type="protein sequence ID" value="UMM24956.1"/>
    <property type="molecule type" value="Genomic_DNA"/>
</dbReference>
<keyword evidence="1" id="KW-0812">Transmembrane</keyword>
<proteinExistence type="predicted"/>
<keyword evidence="1" id="KW-0472">Membrane</keyword>
<evidence type="ECO:0000313" key="3">
    <source>
        <dbReference type="Proteomes" id="UP000829354"/>
    </source>
</evidence>
<name>A0AAE9ENC6_CAEBR</name>
<keyword evidence="1" id="KW-1133">Transmembrane helix</keyword>
<feature type="transmembrane region" description="Helical" evidence="1">
    <location>
        <begin position="31"/>
        <end position="50"/>
    </location>
</feature>
<feature type="transmembrane region" description="Helical" evidence="1">
    <location>
        <begin position="143"/>
        <end position="161"/>
    </location>
</feature>
<organism evidence="2 3">
    <name type="scientific">Caenorhabditis briggsae</name>
    <dbReference type="NCBI Taxonomy" id="6238"/>
    <lineage>
        <taxon>Eukaryota</taxon>
        <taxon>Metazoa</taxon>
        <taxon>Ecdysozoa</taxon>
        <taxon>Nematoda</taxon>
        <taxon>Chromadorea</taxon>
        <taxon>Rhabditida</taxon>
        <taxon>Rhabditina</taxon>
        <taxon>Rhabditomorpha</taxon>
        <taxon>Rhabditoidea</taxon>
        <taxon>Rhabditidae</taxon>
        <taxon>Peloderinae</taxon>
        <taxon>Caenorhabditis</taxon>
    </lineage>
</organism>
<gene>
    <name evidence="2" type="ORF">L5515_004947</name>
</gene>
<feature type="transmembrane region" description="Helical" evidence="1">
    <location>
        <begin position="7"/>
        <end position="25"/>
    </location>
</feature>
<evidence type="ECO:0000313" key="2">
    <source>
        <dbReference type="EMBL" id="UMM24956.1"/>
    </source>
</evidence>
<reference evidence="2 3" key="1">
    <citation type="submission" date="2022-04" db="EMBL/GenBank/DDBJ databases">
        <title>Chromosome-level reference genomes for two strains of Caenorhabditis briggsae: an improved platform for comparative genomics.</title>
        <authorList>
            <person name="Stevens L."/>
            <person name="Andersen E."/>
        </authorList>
    </citation>
    <scope>NUCLEOTIDE SEQUENCE [LARGE SCALE GENOMIC DNA]</scope>
    <source>
        <strain evidence="2">VX34</strain>
        <tissue evidence="2">Whole-organism</tissue>
    </source>
</reference>
<evidence type="ECO:0000256" key="1">
    <source>
        <dbReference type="SAM" id="Phobius"/>
    </source>
</evidence>
<feature type="transmembrane region" description="Helical" evidence="1">
    <location>
        <begin position="74"/>
        <end position="97"/>
    </location>
</feature>
<sequence length="262" mass="30277">MGDGCTTYSVCGLFSIIMPVITFWVMGDEDFITAFFYALVIPPVILIFLLSKCAYKFEHLCDGPGPSKSQKISVLRIGLCTMLFCIIVQSLILCYFINFGKDLDKDLLTTIKCFVLALGLIYPALLFMVSYHSVHFFHPFDIFDSYFFILWVIGIVIQVNIYPGFPFYFYIIKAILIVILSSSEIMELRDFEQKDYVVFRSWSGKIYRGKPLDFFFILGLDLSDVMERIAPNTWKKSRNGLRLPLSIIWMKKVPRKVEVIEC</sequence>
<accession>A0AAE9ENC6</accession>
<keyword evidence="3" id="KW-1185">Reference proteome</keyword>
<feature type="transmembrane region" description="Helical" evidence="1">
    <location>
        <begin position="109"/>
        <end position="131"/>
    </location>
</feature>
<protein>
    <submittedName>
        <fullName evidence="2">Uncharacterized protein</fullName>
    </submittedName>
</protein>
<dbReference type="Proteomes" id="UP000829354">
    <property type="component" value="Chromosome III"/>
</dbReference>
<dbReference type="AlphaFoldDB" id="A0AAE9ENC6"/>